<protein>
    <submittedName>
        <fullName evidence="1">Uncharacterized protein</fullName>
    </submittedName>
</protein>
<dbReference type="RefSeq" id="WP_271911766.1">
    <property type="nucleotide sequence ID" value="NZ_CP116613.1"/>
</dbReference>
<reference evidence="1" key="1">
    <citation type="submission" date="2023-01" db="EMBL/GenBank/DDBJ databases">
        <title>Phages are important unrecognized players in the ecology of the oral pathogen Porphyromonas gingivalis.</title>
        <authorList>
            <person name="Matrishin C.B."/>
            <person name="Kauffman K.M."/>
        </authorList>
    </citation>
    <scope>NUCLEOTIDE SEQUENCE</scope>
    <source>
        <strain evidence="1">HG1691old</strain>
    </source>
</reference>
<dbReference type="AlphaFoldDB" id="A0AAE9X497"/>
<proteinExistence type="predicted"/>
<evidence type="ECO:0000313" key="2">
    <source>
        <dbReference type="Proteomes" id="UP001179540"/>
    </source>
</evidence>
<organism evidence="1 2">
    <name type="scientific">Porphyromonas gingivalis</name>
    <name type="common">Bacteroides gingivalis</name>
    <dbReference type="NCBI Taxonomy" id="837"/>
    <lineage>
        <taxon>Bacteria</taxon>
        <taxon>Pseudomonadati</taxon>
        <taxon>Bacteroidota</taxon>
        <taxon>Bacteroidia</taxon>
        <taxon>Bacteroidales</taxon>
        <taxon>Porphyromonadaceae</taxon>
        <taxon>Porphyromonas</taxon>
    </lineage>
</organism>
<gene>
    <name evidence="1" type="ORF">NY149_06015</name>
</gene>
<accession>A0AAE9X497</accession>
<dbReference type="EMBL" id="CP116613">
    <property type="protein sequence ID" value="WCF98084.1"/>
    <property type="molecule type" value="Genomic_DNA"/>
</dbReference>
<dbReference type="Proteomes" id="UP001179540">
    <property type="component" value="Chromosome"/>
</dbReference>
<sequence length="326" mass="37561">MRRVKIVKISSLRDLRNEIAGFSNTALDAVQTLRQCVNEQYNEMRDIISYLQSEQNKAYQNYLSAKEAYSDCNSSYWEDENGYKHYPDCSDEREERDEAWDTLKDIESDLKRAKEVTYKANDWLRSFNNSCHKFQSLVGNCSQNAIKYLDELFRLSQQYVIIAEQYAQAGAIVQYSNSSSEKSEQVEAKGIVYSHQQTSNVETSVEPINFINTILLLKTTRTKNLNNKDFTTWSIASKDNPDESLLMLKMNNETKHATLGDVKTKDTFLNISKERDAICLMEKVAKKEGCKTISSWISNDQTSFFVRNGYEIRSTNESGAEIFKVL</sequence>
<evidence type="ECO:0000313" key="1">
    <source>
        <dbReference type="EMBL" id="WCF98084.1"/>
    </source>
</evidence>
<name>A0AAE9X497_PORGN</name>